<dbReference type="PATRIC" id="fig|1291379.3.peg.1326"/>
<dbReference type="AlphaFoldDB" id="S6A8H3"/>
<evidence type="ECO:0000313" key="1">
    <source>
        <dbReference type="EMBL" id="AGT43829.1"/>
    </source>
</evidence>
<protein>
    <recommendedName>
        <fullName evidence="3">DUF4304 domain-containing protein</fullName>
    </recommendedName>
</protein>
<gene>
    <name evidence="1" type="ORF">TPE_1334</name>
</gene>
<reference evidence="1 2" key="1">
    <citation type="journal article" date="2013" name="PLoS ONE">
        <title>Genome-Wide Relatedness of Treponema pedis, from Gingiva and Necrotic Skin Lesions of Pigs, with the Human Oral Pathogen Treponema denticola.</title>
        <authorList>
            <person name="Svartstrom O."/>
            <person name="Mushtaq M."/>
            <person name="Pringle M."/>
            <person name="Segerman B."/>
        </authorList>
    </citation>
    <scope>NUCLEOTIDE SEQUENCE [LARGE SCALE GENOMIC DNA]</scope>
    <source>
        <strain evidence="1">T A4</strain>
    </source>
</reference>
<evidence type="ECO:0008006" key="3">
    <source>
        <dbReference type="Google" id="ProtNLM"/>
    </source>
</evidence>
<dbReference type="GeneID" id="301091221"/>
<proteinExistence type="predicted"/>
<keyword evidence="2" id="KW-1185">Reference proteome</keyword>
<dbReference type="RefSeq" id="WP_020965129.1">
    <property type="nucleotide sequence ID" value="NC_022097.1"/>
</dbReference>
<organism evidence="1 2">
    <name type="scientific">Treponema pedis str. T A4</name>
    <dbReference type="NCBI Taxonomy" id="1291379"/>
    <lineage>
        <taxon>Bacteria</taxon>
        <taxon>Pseudomonadati</taxon>
        <taxon>Spirochaetota</taxon>
        <taxon>Spirochaetia</taxon>
        <taxon>Spirochaetales</taxon>
        <taxon>Treponemataceae</taxon>
        <taxon>Treponema</taxon>
    </lineage>
</organism>
<dbReference type="KEGG" id="tped:TPE_1334"/>
<sequence>MNEHNKIINAVAKNVLAPHGLFRQGASRVWLQDNGYYITQVEFQPSRWSKGSYLNVGISFLWESTEGLNSVLAFNFGYRVNGIFFVDYTGDDVRFEKEIQNLAQKSLGKVIEYEKFRDLEYAKKALVKGEKNPLWQDYDLIMLCFLKGDFTEGLKLFNNFLDNFKKKFWEGEHYVEWRETFYNHCTEVLLPQCNSKENAKKMVCDMIQRRRDFFNTKPSFKKLQKEPVLF</sequence>
<name>S6A8H3_9SPIR</name>
<dbReference type="EMBL" id="CP004120">
    <property type="protein sequence ID" value="AGT43829.1"/>
    <property type="molecule type" value="Genomic_DNA"/>
</dbReference>
<accession>S6A8H3</accession>
<dbReference type="HOGENOM" id="CLU_109338_0_0_12"/>
<evidence type="ECO:0000313" key="2">
    <source>
        <dbReference type="Proteomes" id="UP000015620"/>
    </source>
</evidence>
<dbReference type="OrthoDB" id="1767513at2"/>
<dbReference type="Proteomes" id="UP000015620">
    <property type="component" value="Chromosome"/>
</dbReference>